<dbReference type="SUPFAM" id="SSF52540">
    <property type="entry name" value="P-loop containing nucleoside triphosphate hydrolases"/>
    <property type="match status" value="1"/>
</dbReference>
<evidence type="ECO:0000313" key="19">
    <source>
        <dbReference type="EMBL" id="CAH3140318.1"/>
    </source>
</evidence>
<dbReference type="Gene3D" id="3.80.10.10">
    <property type="entry name" value="Ribonuclease Inhibitor"/>
    <property type="match status" value="1"/>
</dbReference>
<feature type="region of interest" description="Disordered" evidence="16">
    <location>
        <begin position="1095"/>
        <end position="1355"/>
    </location>
</feature>
<evidence type="ECO:0000256" key="9">
    <source>
        <dbReference type="ARBA" id="ARBA00022777"/>
    </source>
</evidence>
<dbReference type="Proteomes" id="UP001159428">
    <property type="component" value="Unassembled WGS sequence"/>
</dbReference>
<evidence type="ECO:0000256" key="13">
    <source>
        <dbReference type="ARBA" id="ARBA00048679"/>
    </source>
</evidence>
<dbReference type="SMART" id="SM00220">
    <property type="entry name" value="S_TKc"/>
    <property type="match status" value="1"/>
</dbReference>
<keyword evidence="10" id="KW-0611">Plant defense</keyword>
<keyword evidence="11 15" id="KW-0067">ATP-binding</keyword>
<feature type="compositionally biased region" description="Basic and acidic residues" evidence="16">
    <location>
        <begin position="1202"/>
        <end position="1213"/>
    </location>
</feature>
<dbReference type="Pfam" id="PF00069">
    <property type="entry name" value="Pkinase"/>
    <property type="match status" value="1"/>
</dbReference>
<dbReference type="GO" id="GO:0005524">
    <property type="term" value="F:ATP binding"/>
    <property type="evidence" value="ECO:0007669"/>
    <property type="project" value="UniProtKB-UniRule"/>
</dbReference>
<feature type="compositionally biased region" description="Polar residues" evidence="16">
    <location>
        <begin position="1102"/>
        <end position="1120"/>
    </location>
</feature>
<dbReference type="PROSITE" id="PS51450">
    <property type="entry name" value="LRR"/>
    <property type="match status" value="2"/>
</dbReference>
<reference evidence="19 20" key="1">
    <citation type="submission" date="2022-05" db="EMBL/GenBank/DDBJ databases">
        <authorList>
            <consortium name="Genoscope - CEA"/>
            <person name="William W."/>
        </authorList>
    </citation>
    <scope>NUCLEOTIDE SEQUENCE [LARGE SCALE GENOMIC DNA]</scope>
</reference>
<evidence type="ECO:0000256" key="4">
    <source>
        <dbReference type="ARBA" id="ARBA00022527"/>
    </source>
</evidence>
<dbReference type="InterPro" id="IPR027417">
    <property type="entry name" value="P-loop_NTPase"/>
</dbReference>
<dbReference type="InterPro" id="IPR036322">
    <property type="entry name" value="WD40_repeat_dom_sf"/>
</dbReference>
<feature type="region of interest" description="Disordered" evidence="16">
    <location>
        <begin position="1006"/>
        <end position="1079"/>
    </location>
</feature>
<dbReference type="SMART" id="SM00369">
    <property type="entry name" value="LRR_TYP"/>
    <property type="match status" value="4"/>
</dbReference>
<evidence type="ECO:0000256" key="12">
    <source>
        <dbReference type="ARBA" id="ARBA00047899"/>
    </source>
</evidence>
<dbReference type="InterPro" id="IPR015943">
    <property type="entry name" value="WD40/YVTN_repeat-like_dom_sf"/>
</dbReference>
<comment type="catalytic activity">
    <reaction evidence="12">
        <text>L-threonyl-[protein] + ATP = O-phospho-L-threonyl-[protein] + ADP + H(+)</text>
        <dbReference type="Rhea" id="RHEA:46608"/>
        <dbReference type="Rhea" id="RHEA-COMP:11060"/>
        <dbReference type="Rhea" id="RHEA-COMP:11605"/>
        <dbReference type="ChEBI" id="CHEBI:15378"/>
        <dbReference type="ChEBI" id="CHEBI:30013"/>
        <dbReference type="ChEBI" id="CHEBI:30616"/>
        <dbReference type="ChEBI" id="CHEBI:61977"/>
        <dbReference type="ChEBI" id="CHEBI:456216"/>
        <dbReference type="EC" id="2.7.11.1"/>
    </reaction>
</comment>
<dbReference type="Gene3D" id="3.30.70.1390">
    <property type="entry name" value="ROC domain from the Parkinson's disease-associated leucine-rich repeat kinase 2"/>
    <property type="match status" value="1"/>
</dbReference>
<dbReference type="InterPro" id="IPR008271">
    <property type="entry name" value="Ser/Thr_kinase_AS"/>
</dbReference>
<dbReference type="SUPFAM" id="SSF48403">
    <property type="entry name" value="Ankyrin repeat"/>
    <property type="match status" value="1"/>
</dbReference>
<feature type="compositionally biased region" description="Basic and acidic residues" evidence="16">
    <location>
        <begin position="1418"/>
        <end position="1427"/>
    </location>
</feature>
<dbReference type="SUPFAM" id="SSF52058">
    <property type="entry name" value="L domain-like"/>
    <property type="match status" value="1"/>
</dbReference>
<evidence type="ECO:0000313" key="20">
    <source>
        <dbReference type="Proteomes" id="UP001159428"/>
    </source>
</evidence>
<feature type="compositionally biased region" description="Polar residues" evidence="16">
    <location>
        <begin position="1237"/>
        <end position="1258"/>
    </location>
</feature>
<dbReference type="InterPro" id="IPR003591">
    <property type="entry name" value="Leu-rich_rpt_typical-subtyp"/>
</dbReference>
<feature type="region of interest" description="Disordered" evidence="16">
    <location>
        <begin position="1398"/>
        <end position="1431"/>
    </location>
</feature>
<feature type="compositionally biased region" description="Basic and acidic residues" evidence="16">
    <location>
        <begin position="1139"/>
        <end position="1177"/>
    </location>
</feature>
<dbReference type="PROSITE" id="PS00108">
    <property type="entry name" value="PROTEIN_KINASE_ST"/>
    <property type="match status" value="1"/>
</dbReference>
<feature type="compositionally biased region" description="Basic and acidic residues" evidence="16">
    <location>
        <begin position="2227"/>
        <end position="2240"/>
    </location>
</feature>
<feature type="compositionally biased region" description="Basic and acidic residues" evidence="16">
    <location>
        <begin position="1341"/>
        <end position="1351"/>
    </location>
</feature>
<feature type="compositionally biased region" description="Polar residues" evidence="16">
    <location>
        <begin position="1281"/>
        <end position="1294"/>
    </location>
</feature>
<dbReference type="PROSITE" id="PS51424">
    <property type="entry name" value="ROC"/>
    <property type="match status" value="1"/>
</dbReference>
<comment type="catalytic activity">
    <reaction evidence="13">
        <text>L-seryl-[protein] + ATP = O-phospho-L-seryl-[protein] + ADP + H(+)</text>
        <dbReference type="Rhea" id="RHEA:17989"/>
        <dbReference type="Rhea" id="RHEA-COMP:9863"/>
        <dbReference type="Rhea" id="RHEA-COMP:11604"/>
        <dbReference type="ChEBI" id="CHEBI:15378"/>
        <dbReference type="ChEBI" id="CHEBI:29999"/>
        <dbReference type="ChEBI" id="CHEBI:30616"/>
        <dbReference type="ChEBI" id="CHEBI:83421"/>
        <dbReference type="ChEBI" id="CHEBI:456216"/>
        <dbReference type="EC" id="2.7.11.1"/>
    </reaction>
</comment>
<proteinExistence type="inferred from homology"/>
<evidence type="ECO:0000259" key="17">
    <source>
        <dbReference type="PROSITE" id="PS50011"/>
    </source>
</evidence>
<dbReference type="GO" id="GO:0004674">
    <property type="term" value="F:protein serine/threonine kinase activity"/>
    <property type="evidence" value="ECO:0007669"/>
    <property type="project" value="UniProtKB-KW"/>
</dbReference>
<feature type="domain" description="Protein kinase" evidence="17">
    <location>
        <begin position="1606"/>
        <end position="1872"/>
    </location>
</feature>
<dbReference type="Gene3D" id="1.10.510.10">
    <property type="entry name" value="Transferase(Phosphotransferase) domain 1"/>
    <property type="match status" value="1"/>
</dbReference>
<dbReference type="SUPFAM" id="SSF50978">
    <property type="entry name" value="WD40 repeat-like"/>
    <property type="match status" value="1"/>
</dbReference>
<evidence type="ECO:0000256" key="11">
    <source>
        <dbReference type="ARBA" id="ARBA00022840"/>
    </source>
</evidence>
<evidence type="ECO:0000256" key="8">
    <source>
        <dbReference type="ARBA" id="ARBA00022741"/>
    </source>
</evidence>
<feature type="repeat" description="ANK" evidence="14">
    <location>
        <begin position="78"/>
        <end position="110"/>
    </location>
</feature>
<keyword evidence="9" id="KW-0418">Kinase</keyword>
<dbReference type="PROSITE" id="PS50088">
    <property type="entry name" value="ANK_REPEAT"/>
    <property type="match status" value="2"/>
</dbReference>
<feature type="domain" description="Roc" evidence="18">
    <location>
        <begin position="499"/>
        <end position="690"/>
    </location>
</feature>
<evidence type="ECO:0000256" key="2">
    <source>
        <dbReference type="ARBA" id="ARBA00005843"/>
    </source>
</evidence>
<dbReference type="InterPro" id="IPR011009">
    <property type="entry name" value="Kinase-like_dom_sf"/>
</dbReference>
<dbReference type="EMBL" id="CALNXJ010000034">
    <property type="protein sequence ID" value="CAH3140318.1"/>
    <property type="molecule type" value="Genomic_DNA"/>
</dbReference>
<keyword evidence="20" id="KW-1185">Reference proteome</keyword>
<keyword evidence="4" id="KW-0723">Serine/threonine-protein kinase</keyword>
<keyword evidence="8 15" id="KW-0547">Nucleotide-binding</keyword>
<comment type="cofactor">
    <cofactor evidence="1">
        <name>Mg(2+)</name>
        <dbReference type="ChEBI" id="CHEBI:18420"/>
    </cofactor>
</comment>
<keyword evidence="5" id="KW-0433">Leucine-rich repeat</keyword>
<dbReference type="GO" id="GO:0005525">
    <property type="term" value="F:GTP binding"/>
    <property type="evidence" value="ECO:0007669"/>
    <property type="project" value="UniProtKB-KW"/>
</dbReference>
<feature type="compositionally biased region" description="Basic and acidic residues" evidence="16">
    <location>
        <begin position="1312"/>
        <end position="1323"/>
    </location>
</feature>
<comment type="caution">
    <text evidence="19">The sequence shown here is derived from an EMBL/GenBank/DDBJ whole genome shotgun (WGS) entry which is preliminary data.</text>
</comment>
<dbReference type="EC" id="2.7.11.1" evidence="3"/>
<evidence type="ECO:0000256" key="15">
    <source>
        <dbReference type="PROSITE-ProRule" id="PRU10141"/>
    </source>
</evidence>
<feature type="compositionally biased region" description="Basic residues" evidence="16">
    <location>
        <begin position="1043"/>
        <end position="1052"/>
    </location>
</feature>
<dbReference type="GO" id="GO:0005737">
    <property type="term" value="C:cytoplasm"/>
    <property type="evidence" value="ECO:0007669"/>
    <property type="project" value="UniProtKB-ARBA"/>
</dbReference>
<evidence type="ECO:0000256" key="16">
    <source>
        <dbReference type="SAM" id="MobiDB-lite"/>
    </source>
</evidence>
<dbReference type="Pfam" id="PF23286">
    <property type="entry name" value="LRR_13"/>
    <property type="match status" value="1"/>
</dbReference>
<evidence type="ECO:0000259" key="18">
    <source>
        <dbReference type="PROSITE" id="PS51424"/>
    </source>
</evidence>
<dbReference type="InterPro" id="IPR001611">
    <property type="entry name" value="Leu-rich_rpt"/>
</dbReference>
<evidence type="ECO:0000256" key="10">
    <source>
        <dbReference type="ARBA" id="ARBA00022821"/>
    </source>
</evidence>
<feature type="compositionally biased region" description="Polar residues" evidence="16">
    <location>
        <begin position="2314"/>
        <end position="2327"/>
    </location>
</feature>
<dbReference type="InterPro" id="IPR020859">
    <property type="entry name" value="ROC"/>
</dbReference>
<dbReference type="InterPro" id="IPR000719">
    <property type="entry name" value="Prot_kinase_dom"/>
</dbReference>
<evidence type="ECO:0000256" key="7">
    <source>
        <dbReference type="ARBA" id="ARBA00022737"/>
    </source>
</evidence>
<dbReference type="InterPro" id="IPR017441">
    <property type="entry name" value="Protein_kinase_ATP_BS"/>
</dbReference>
<keyword evidence="6" id="KW-0808">Transferase</keyword>
<dbReference type="Gene3D" id="3.40.50.300">
    <property type="entry name" value="P-loop containing nucleotide triphosphate hydrolases"/>
    <property type="match status" value="1"/>
</dbReference>
<dbReference type="PROSITE" id="PS50297">
    <property type="entry name" value="ANK_REP_REGION"/>
    <property type="match status" value="2"/>
</dbReference>
<evidence type="ECO:0000256" key="14">
    <source>
        <dbReference type="PROSITE-ProRule" id="PRU00023"/>
    </source>
</evidence>
<evidence type="ECO:0000256" key="1">
    <source>
        <dbReference type="ARBA" id="ARBA00001946"/>
    </source>
</evidence>
<dbReference type="InterPro" id="IPR051681">
    <property type="entry name" value="Ser/Thr_Kinases-Pseudokinases"/>
</dbReference>
<dbReference type="PANTHER" id="PTHR44329">
    <property type="entry name" value="SERINE/THREONINE-PROTEIN KINASE TNNI3K-RELATED"/>
    <property type="match status" value="1"/>
</dbReference>
<feature type="compositionally biased region" description="Polar residues" evidence="16">
    <location>
        <begin position="1027"/>
        <end position="1041"/>
    </location>
</feature>
<feature type="repeat" description="ANK" evidence="14">
    <location>
        <begin position="45"/>
        <end position="77"/>
    </location>
</feature>
<feature type="compositionally biased region" description="Basic and acidic residues" evidence="16">
    <location>
        <begin position="1053"/>
        <end position="1068"/>
    </location>
</feature>
<protein>
    <recommendedName>
        <fullName evidence="3">non-specific serine/threonine protein kinase</fullName>
        <ecNumber evidence="3">2.7.11.1</ecNumber>
    </recommendedName>
</protein>
<dbReference type="InterPro" id="IPR002110">
    <property type="entry name" value="Ankyrin_rpt"/>
</dbReference>
<dbReference type="InterPro" id="IPR032675">
    <property type="entry name" value="LRR_dom_sf"/>
</dbReference>
<dbReference type="Pfam" id="PF08477">
    <property type="entry name" value="Roc"/>
    <property type="match status" value="1"/>
</dbReference>
<dbReference type="Gene3D" id="1.25.40.20">
    <property type="entry name" value="Ankyrin repeat-containing domain"/>
    <property type="match status" value="1"/>
</dbReference>
<dbReference type="Gene3D" id="2.130.10.10">
    <property type="entry name" value="YVTN repeat-like/Quinoprotein amine dehydrogenase"/>
    <property type="match status" value="1"/>
</dbReference>
<name>A0AAU9X8W2_9CNID</name>
<feature type="region of interest" description="Disordered" evidence="16">
    <location>
        <begin position="2297"/>
        <end position="2327"/>
    </location>
</feature>
<feature type="region of interest" description="Disordered" evidence="16">
    <location>
        <begin position="2227"/>
        <end position="2273"/>
    </location>
</feature>
<keyword evidence="14" id="KW-0040">ANK repeat</keyword>
<dbReference type="InterPro" id="IPR058546">
    <property type="entry name" value="RPS4B/Roq1-like_LRR"/>
</dbReference>
<gene>
    <name evidence="19" type="ORF">PMEA_00019253</name>
</gene>
<organism evidence="19 20">
    <name type="scientific">Pocillopora meandrina</name>
    <dbReference type="NCBI Taxonomy" id="46732"/>
    <lineage>
        <taxon>Eukaryota</taxon>
        <taxon>Metazoa</taxon>
        <taxon>Cnidaria</taxon>
        <taxon>Anthozoa</taxon>
        <taxon>Hexacorallia</taxon>
        <taxon>Scleractinia</taxon>
        <taxon>Astrocoeniina</taxon>
        <taxon>Pocilloporidae</taxon>
        <taxon>Pocillopora</taxon>
    </lineage>
</organism>
<dbReference type="PROSITE" id="PS50011">
    <property type="entry name" value="PROTEIN_KINASE_DOM"/>
    <property type="match status" value="1"/>
</dbReference>
<sequence length="2327" mass="261441">MSLSSTTSTAGQLHKLCREGNVTEIRLLLREISDVSKLDERLGFLGYTPLHEATNLGQTSVVRLLLLFGANPNARANGFYTPLHIAASMDNLDCVEELLRYNADITSKDEFEKTPYETAVINNCKRTARVLKTEEVKKAARENSPKLRALLTLISPQDVLHSCFKEALLEASRGGHLNAICSLVISGGRHSLHLKDCIVQALQGHFCEAAAMLLACYAAKHDKKKLLKYLLKEEMSREEEQKAIAELPAAVVPTEDDFARIRACIADKDSFPIAIPIGLGIQQQRTEAVGIILFNTNCNEAQKRIDWPRLALGDVNPSWLEKVTWVEKLFLASNLLLSVPKNIKILNKLCCLDLRRNQLRSIPASLLEMPNLRELKLCFNKIVELPKRCKWSPSLKTLYLSDNQLQTLPGCMAESKLSILYIARNNLYGVPPCICKITTLQSLDLSSNPRLTQLPPQMGRLTNIEMLKLENLDQLTDPPEEIKKNGIKTIMYLRNILRRSEGYYTLKLMLVGRAEQGKTTLKHRLMRDYNYNVNNSTNGIAMDEFRYNRKDFGLFSIHPEFVFKIWDFGGQEDFYTTHQCFLSTLALYLLVWNLEEGERGIEMLTSWLDTIAASAANTNLVIVGTHLDKVRKEKEKGFPERMRELVWELVSLPKYNRINVKGIKEVSCAVDNREGIDDLRVTIYDVARSLLKSGRGQVFVMGEKIPHSFLSVADVIQTKRQELRDNGRMPILHKSEYEALVLDTIKNDDLDIEDTNDLTEVTQFMHERGILMHYNDPNQDLQDLFFIDPQWLCELMAQVVTLPVVNPFIHNGVLKLEDLPQIFRGEQFPHENSPQFIRLLNRFQIACSLDEGRVLIPSRLSAQQPNEATNDDLPFITLKRLHSLPYIPHGFWCRLISRLLYYMKDMLSSGENFNRQEYNASPFQLDPFCCRCPLTVYGVPDGGLVESDYEGHTSPSINPALGGSLENLQGSLNDFPGIVRFFSGQRHGNYINGRFFAYPDMDGGSSRSDSGFEYSSEDDDDEARTRSAGTTNRTFPGSSSRAGPRRNRRIFKHGTDPGRRGQEDKIADLDSGIPKSDSNVPILHQNFRLSTSCPSYEDGSCDTLTSEVSFTSPGVPQGSSPADHRPSANCMAENDDAENLSRRGKPTDIEASQDLKDISKRESPSVKIDGFLDDKTTQHSNSDDSDSVPYLSAGSRSCTPDHTPRDQTDDHQNSSESEAAGENPDLGLHPVGRTPDGFNQNCSLATPNKKSNNPSPTDTCEVPEIGQPDDSLVADNPERFPQSTESYSEGPHNQQVEKEVDGEIFSASNGRTSDKESILESFHKGSSRGSGETGDVSMEIRTVDDDKETRAGNHLSDSTACGIQIEAVENEFVSHLSSYSSPSTSFQSVDIAIGTPQRTSSFAASTPKHPTDGTSAEGRSDKPRSETPHLPNCPFVEEFPVDCLPELPTDLATLIDDNFLHCWKSGVCLRHPRLFLLLHCVPDTGSDRQLIRTEVSPCRQGRRVLSFAVDHIDTLIREWYQELSTTDGQQPKVRQLIPCMMCEKLGLAPYKFTFAECQRQSAKSDLIRCPNHPSWEVDLHQVAPDIMLHDVDPDLLLSHEDVTYEDADSSILGSGGFGKVVRGECRGQAVAIKFYIQSDESEPLRHYREARKELNVLRRVRQHPFLINIIGVSLRPLCLVLELAERGALTEILSSPKLIDRIVLFRIAYQVADALRFLHDMGVIYRDLKPENVLVWSLEEHADLHVKLIDFGTANFATSTGLISCAGSPGNHAPEMLESANKEEYTFQVDVYSYAILLYRIITRLMPFIGYDSGAKINAAVIAGERPQWQHVPVATFGLPTLTELMLRCWLGRPTKRPTTAKITEQVCHPAFQCLIAKQLIPSDQQSVRHACLVQDSLDLWIACDDHTGNRIFVYDGRTLSMKFSFSIETYQEQRLLFQIQYMHVMAPFVLIAVRGEFALVNAYSTSFESRYKYVASMRFDQPVSCVASNDEYVFVGLYDGNVHCIFKTDMKKSFRKRASHSFNVGRHRILSLTVAQDKLWVSTSRYIYRYLTKPGEVEAFDIDAVWYGGPEGLENNPQTQISFLKVSRDEKSVLSVCRSVLSKWDSENRQNLFSVDCAVVFRSLAAESESHKNHDDAVACITCVEPTSDSIWVGIASGHIMIFDFETGLLLTWFHPFDETRSLTVINSPGPCGTEQGYVISTGKGLRPDGLGPVCELSAERVTEIPREDTNRKVSEPERKKIHRRNSTGRKLRTPTPPIDEQENDTVDANPTLRPKCSMMMWELLSKNGFARVEAKSGRERFSCSHGTKAKSSDQPLQNGDENNQQ</sequence>
<feature type="compositionally biased region" description="Basic residues" evidence="16">
    <location>
        <begin position="2241"/>
        <end position="2254"/>
    </location>
</feature>
<dbReference type="InterPro" id="IPR036770">
    <property type="entry name" value="Ankyrin_rpt-contain_sf"/>
</dbReference>
<dbReference type="Pfam" id="PF12796">
    <property type="entry name" value="Ank_2"/>
    <property type="match status" value="1"/>
</dbReference>
<dbReference type="SUPFAM" id="SSF56112">
    <property type="entry name" value="Protein kinase-like (PK-like)"/>
    <property type="match status" value="1"/>
</dbReference>
<evidence type="ECO:0000256" key="3">
    <source>
        <dbReference type="ARBA" id="ARBA00012513"/>
    </source>
</evidence>
<accession>A0AAU9X8W2</accession>
<evidence type="ECO:0000256" key="6">
    <source>
        <dbReference type="ARBA" id="ARBA00022679"/>
    </source>
</evidence>
<dbReference type="Pfam" id="PF16095">
    <property type="entry name" value="COR-A"/>
    <property type="match status" value="1"/>
</dbReference>
<dbReference type="PROSITE" id="PS00107">
    <property type="entry name" value="PROTEIN_KINASE_ATP"/>
    <property type="match status" value="1"/>
</dbReference>
<comment type="similarity">
    <text evidence="2">Belongs to the protein kinase superfamily. TKL Ser/Thr protein kinase family.</text>
</comment>
<keyword evidence="7" id="KW-0677">Repeat</keyword>
<dbReference type="InterPro" id="IPR032171">
    <property type="entry name" value="COR-A"/>
</dbReference>
<feature type="binding site" evidence="15">
    <location>
        <position position="1633"/>
    </location>
    <ligand>
        <name>ATP</name>
        <dbReference type="ChEBI" id="CHEBI:30616"/>
    </ligand>
</feature>
<dbReference type="GO" id="GO:0009966">
    <property type="term" value="P:regulation of signal transduction"/>
    <property type="evidence" value="ECO:0007669"/>
    <property type="project" value="UniProtKB-ARBA"/>
</dbReference>
<dbReference type="SMART" id="SM00248">
    <property type="entry name" value="ANK"/>
    <property type="match status" value="5"/>
</dbReference>
<evidence type="ECO:0000256" key="5">
    <source>
        <dbReference type="ARBA" id="ARBA00022614"/>
    </source>
</evidence>
<dbReference type="PANTHER" id="PTHR44329:SF288">
    <property type="entry name" value="MITOGEN-ACTIVATED PROTEIN KINASE KINASE KINASE 20"/>
    <property type="match status" value="1"/>
</dbReference>